<dbReference type="Gene3D" id="3.40.190.10">
    <property type="entry name" value="Periplasmic binding protein-like II"/>
    <property type="match status" value="2"/>
</dbReference>
<protein>
    <submittedName>
        <fullName evidence="2">Transporter substrate-binding domain-containing protein</fullName>
    </submittedName>
</protein>
<dbReference type="EMBL" id="SSFO01000310">
    <property type="protein sequence ID" value="TXI27235.1"/>
    <property type="molecule type" value="Genomic_DNA"/>
</dbReference>
<dbReference type="Pfam" id="PF00497">
    <property type="entry name" value="SBP_bac_3"/>
    <property type="match status" value="1"/>
</dbReference>
<dbReference type="SMART" id="SM00062">
    <property type="entry name" value="PBPb"/>
    <property type="match status" value="1"/>
</dbReference>
<dbReference type="PANTHER" id="PTHR38834:SF3">
    <property type="entry name" value="SOLUTE-BINDING PROTEIN FAMILY 3_N-TERMINAL DOMAIN-CONTAINING PROTEIN"/>
    <property type="match status" value="1"/>
</dbReference>
<dbReference type="PANTHER" id="PTHR38834">
    <property type="entry name" value="PERIPLASMIC SUBSTRATE BINDING PROTEIN FAMILY 3"/>
    <property type="match status" value="1"/>
</dbReference>
<dbReference type="Proteomes" id="UP000321110">
    <property type="component" value="Unassembled WGS sequence"/>
</dbReference>
<dbReference type="SUPFAM" id="SSF53850">
    <property type="entry name" value="Periplasmic binding protein-like II"/>
    <property type="match status" value="1"/>
</dbReference>
<reference evidence="2 3" key="1">
    <citation type="submission" date="2018-09" db="EMBL/GenBank/DDBJ databases">
        <title>Metagenome Assembled Genomes from an Advanced Water Purification Facility.</title>
        <authorList>
            <person name="Stamps B.W."/>
            <person name="Spear J.R."/>
        </authorList>
    </citation>
    <scope>NUCLEOTIDE SEQUENCE [LARGE SCALE GENOMIC DNA]</scope>
    <source>
        <strain evidence="2">Bin_52_1</strain>
    </source>
</reference>
<organism evidence="2 3">
    <name type="scientific">Aquipseudomonas alcaligenes</name>
    <name type="common">Pseudomonas alcaligenes</name>
    <dbReference type="NCBI Taxonomy" id="43263"/>
    <lineage>
        <taxon>Bacteria</taxon>
        <taxon>Pseudomonadati</taxon>
        <taxon>Pseudomonadota</taxon>
        <taxon>Gammaproteobacteria</taxon>
        <taxon>Pseudomonadales</taxon>
        <taxon>Pseudomonadaceae</taxon>
        <taxon>Aquipseudomonas</taxon>
    </lineage>
</organism>
<evidence type="ECO:0000313" key="2">
    <source>
        <dbReference type="EMBL" id="TXI27235.1"/>
    </source>
</evidence>
<accession>A0A5C7VRH6</accession>
<proteinExistence type="predicted"/>
<dbReference type="AlphaFoldDB" id="A0A5C7VRH6"/>
<comment type="caution">
    <text evidence="2">The sequence shown here is derived from an EMBL/GenBank/DDBJ whole genome shotgun (WGS) entry which is preliminary data.</text>
</comment>
<sequence length="246" mass="27726">MPSWGAGLLLLLLLQPAVCLAELRLLTEEAPPTSFLRDGQPEGYAVEVVRELIRRTGSQARIELLPWTRAYFLAKSEADTGLFSVVRTAEREALFQWVGPILQGATRFYSLKSSKLRIDTLQDAARAGTLALPKQWYTYETLQRMGFTNLYGVPSSRQMVTMLKHGRVKLIATEDLTLREELASGGLTPDQVQPHMAFMRSDYYIVFSPQTAPALVERWRGELDGMRRDGSLEGILQRWLPAARGR</sequence>
<gene>
    <name evidence="2" type="ORF">E6Q69_18285</name>
</gene>
<evidence type="ECO:0000313" key="3">
    <source>
        <dbReference type="Proteomes" id="UP000321110"/>
    </source>
</evidence>
<name>A0A5C7VRH6_AQUAC</name>
<dbReference type="InterPro" id="IPR001638">
    <property type="entry name" value="Solute-binding_3/MltF_N"/>
</dbReference>
<feature type="domain" description="Solute-binding protein family 3/N-terminal" evidence="1">
    <location>
        <begin position="22"/>
        <end position="243"/>
    </location>
</feature>
<evidence type="ECO:0000259" key="1">
    <source>
        <dbReference type="SMART" id="SM00062"/>
    </source>
</evidence>